<keyword evidence="1" id="KW-1133">Transmembrane helix</keyword>
<comment type="caution">
    <text evidence="2">The sequence shown here is derived from an EMBL/GenBank/DDBJ whole genome shotgun (WGS) entry which is preliminary data.</text>
</comment>
<evidence type="ECO:0000313" key="2">
    <source>
        <dbReference type="EMBL" id="RWQ91634.1"/>
    </source>
</evidence>
<keyword evidence="1" id="KW-0472">Membrane</keyword>
<dbReference type="GeneID" id="39600906"/>
<keyword evidence="1" id="KW-0812">Transmembrane</keyword>
<protein>
    <submittedName>
        <fullName evidence="2">Uncharacterized protein</fullName>
    </submittedName>
</protein>
<feature type="transmembrane region" description="Helical" evidence="1">
    <location>
        <begin position="66"/>
        <end position="86"/>
    </location>
</feature>
<sequence>MASSELYVSPQQHPYGCDSRSHRYGLVLEGPYVVLRSFLCFLSSLPAPTLSVHMCPGGPYVWPPGLFMYVFLFGSLFFSVCAWAPIMSPGAPGFSVFSYSHCSFHIHVPGAPSCHRGPQASIYSALAFLSCFHWGPLARLRLHQPLPLQSTMLSKHVSHSHIHIEQLFTLFIVMPVTYPFPASAHLRCIIILASPSLAPPTGNGVTQ</sequence>
<gene>
    <name evidence="2" type="ORF">C8Q69DRAFT_481917</name>
</gene>
<dbReference type="RefSeq" id="XP_028481279.1">
    <property type="nucleotide sequence ID" value="XM_028631629.1"/>
</dbReference>
<dbReference type="Proteomes" id="UP000283841">
    <property type="component" value="Unassembled WGS sequence"/>
</dbReference>
<evidence type="ECO:0000313" key="3">
    <source>
        <dbReference type="Proteomes" id="UP000283841"/>
    </source>
</evidence>
<evidence type="ECO:0000256" key="1">
    <source>
        <dbReference type="SAM" id="Phobius"/>
    </source>
</evidence>
<dbReference type="VEuPathDB" id="FungiDB:C8Q69DRAFT_481917"/>
<organism evidence="2 3">
    <name type="scientific">Byssochlamys spectabilis</name>
    <name type="common">Paecilomyces variotii</name>
    <dbReference type="NCBI Taxonomy" id="264951"/>
    <lineage>
        <taxon>Eukaryota</taxon>
        <taxon>Fungi</taxon>
        <taxon>Dikarya</taxon>
        <taxon>Ascomycota</taxon>
        <taxon>Pezizomycotina</taxon>
        <taxon>Eurotiomycetes</taxon>
        <taxon>Eurotiomycetidae</taxon>
        <taxon>Eurotiales</taxon>
        <taxon>Thermoascaceae</taxon>
        <taxon>Paecilomyces</taxon>
    </lineage>
</organism>
<accession>A0A443HIL7</accession>
<dbReference type="EMBL" id="RCNU01000018">
    <property type="protein sequence ID" value="RWQ91634.1"/>
    <property type="molecule type" value="Genomic_DNA"/>
</dbReference>
<reference evidence="2 3" key="1">
    <citation type="journal article" date="2018" name="Front. Microbiol.">
        <title>Genomic and genetic insights into a cosmopolitan fungus, Paecilomyces variotii (Eurotiales).</title>
        <authorList>
            <person name="Urquhart A.S."/>
            <person name="Mondo S.J."/>
            <person name="Makela M.R."/>
            <person name="Hane J.K."/>
            <person name="Wiebenga A."/>
            <person name="He G."/>
            <person name="Mihaltcheva S."/>
            <person name="Pangilinan J."/>
            <person name="Lipzen A."/>
            <person name="Barry K."/>
            <person name="de Vries R.P."/>
            <person name="Grigoriev I.V."/>
            <person name="Idnurm A."/>
        </authorList>
    </citation>
    <scope>NUCLEOTIDE SEQUENCE [LARGE SCALE GENOMIC DNA]</scope>
    <source>
        <strain evidence="2 3">CBS 101075</strain>
    </source>
</reference>
<keyword evidence="3" id="KW-1185">Reference proteome</keyword>
<proteinExistence type="predicted"/>
<name>A0A443HIL7_BYSSP</name>
<dbReference type="AlphaFoldDB" id="A0A443HIL7"/>